<dbReference type="KEGG" id="puo:RZN69_07590"/>
<dbReference type="CDD" id="cd02440">
    <property type="entry name" value="AdoMet_MTases"/>
    <property type="match status" value="1"/>
</dbReference>
<evidence type="ECO:0000259" key="1">
    <source>
        <dbReference type="Pfam" id="PF08242"/>
    </source>
</evidence>
<dbReference type="PANTHER" id="PTHR43861">
    <property type="entry name" value="TRANS-ACONITATE 2-METHYLTRANSFERASE-RELATED"/>
    <property type="match status" value="1"/>
</dbReference>
<organism evidence="2 3">
    <name type="scientific">Rubellicoccus peritrichatus</name>
    <dbReference type="NCBI Taxonomy" id="3080537"/>
    <lineage>
        <taxon>Bacteria</taxon>
        <taxon>Pseudomonadati</taxon>
        <taxon>Verrucomicrobiota</taxon>
        <taxon>Opitutia</taxon>
        <taxon>Puniceicoccales</taxon>
        <taxon>Cerasicoccaceae</taxon>
        <taxon>Rubellicoccus</taxon>
    </lineage>
</organism>
<protein>
    <submittedName>
        <fullName evidence="2">Methyltransferase domain-containing protein</fullName>
    </submittedName>
</protein>
<dbReference type="InterPro" id="IPR029063">
    <property type="entry name" value="SAM-dependent_MTases_sf"/>
</dbReference>
<reference evidence="2 3" key="1">
    <citation type="submission" date="2023-10" db="EMBL/GenBank/DDBJ databases">
        <title>Rubellicoccus peritrichatus gen. nov., sp. nov., isolated from an algae of coral reef tank.</title>
        <authorList>
            <person name="Luo J."/>
        </authorList>
    </citation>
    <scope>NUCLEOTIDE SEQUENCE [LARGE SCALE GENOMIC DNA]</scope>
    <source>
        <strain evidence="2 3">CR14</strain>
    </source>
</reference>
<dbReference type="SUPFAM" id="SSF53335">
    <property type="entry name" value="S-adenosyl-L-methionine-dependent methyltransferases"/>
    <property type="match status" value="1"/>
</dbReference>
<feature type="domain" description="Methyltransferase type 12" evidence="1">
    <location>
        <begin position="42"/>
        <end position="132"/>
    </location>
</feature>
<dbReference type="GO" id="GO:0032259">
    <property type="term" value="P:methylation"/>
    <property type="evidence" value="ECO:0007669"/>
    <property type="project" value="UniProtKB-KW"/>
</dbReference>
<dbReference type="Gene3D" id="3.40.50.150">
    <property type="entry name" value="Vaccinia Virus protein VP39"/>
    <property type="match status" value="1"/>
</dbReference>
<dbReference type="RefSeq" id="WP_317835486.1">
    <property type="nucleotide sequence ID" value="NZ_CP136920.1"/>
</dbReference>
<keyword evidence="2" id="KW-0808">Transferase</keyword>
<keyword evidence="2" id="KW-0489">Methyltransferase</keyword>
<gene>
    <name evidence="2" type="ORF">RZN69_07590</name>
</gene>
<dbReference type="EMBL" id="CP136920">
    <property type="protein sequence ID" value="WOO42952.1"/>
    <property type="molecule type" value="Genomic_DNA"/>
</dbReference>
<sequence>MKQFLSFAFIYDFFQWAAGANNLRQWYTHKLLKADKGATLYEAGCGTGSILNLIPEVKDYFGYDISPSYIAQAKERFPNYHFHVIEGDDLSVMPSFPCDIFFCVGLLHHLTDEQVTAVMKLAKQNLKQRGRFVALEPCYLRHQSKLSHWLMSKDRGEYIRHPEQYAELISEHFKDVKLDVVTNLTNIPYIHLAIEANN</sequence>
<name>A0AAQ3LE38_9BACT</name>
<dbReference type="Proteomes" id="UP001304300">
    <property type="component" value="Chromosome"/>
</dbReference>
<dbReference type="Pfam" id="PF08242">
    <property type="entry name" value="Methyltransf_12"/>
    <property type="match status" value="1"/>
</dbReference>
<dbReference type="InterPro" id="IPR013217">
    <property type="entry name" value="Methyltransf_12"/>
</dbReference>
<proteinExistence type="predicted"/>
<dbReference type="AlphaFoldDB" id="A0AAQ3LE38"/>
<evidence type="ECO:0000313" key="3">
    <source>
        <dbReference type="Proteomes" id="UP001304300"/>
    </source>
</evidence>
<keyword evidence="3" id="KW-1185">Reference proteome</keyword>
<dbReference type="GO" id="GO:0008168">
    <property type="term" value="F:methyltransferase activity"/>
    <property type="evidence" value="ECO:0007669"/>
    <property type="project" value="UniProtKB-KW"/>
</dbReference>
<accession>A0AAQ3LE38</accession>
<dbReference type="PANTHER" id="PTHR43861:SF1">
    <property type="entry name" value="TRANS-ACONITATE 2-METHYLTRANSFERASE"/>
    <property type="match status" value="1"/>
</dbReference>
<evidence type="ECO:0000313" key="2">
    <source>
        <dbReference type="EMBL" id="WOO42952.1"/>
    </source>
</evidence>